<accession>A0ACD3A639</accession>
<sequence>MALTSARNRLIDEISLKLTILDGREFAHGHRFTKPSFRAKVVADGEQFVTKASADAMWNEEFSITFKAESHVGLEVICKHKKAQHDHTVGVVQNCDVLGMISKPDPGIVDIGLLLPGNKSGGSVRITIEVIETNTRRRETASLSWRTLKSTDIIRRVIFDDDLDGLVPPQWACVISSLNLLVDASQDLAELNSSAKVAVGAVCAVIKLINEQIARDERVKGLMETISSLYYHLQDTDFEKIRSFELTLRRLVNVTTECAYFIASYAQKPFGRRIFEGVILGVDDIIAVFVQKFAELQIEFLMGSTLQSTHTVLQVLNKVRNIETNQHVQNLSLITENTGWRRIRTKLTPEQEKVFDGLTIWAQSSDERLISVLVREPKEEASVIAQKLCERFDSQDRLGSAVFFPGTTGNTELSCKCLVSTIARELAALDPTFSQSIAGVLARLPSLAVSGTDLGRQFEDLVIQPLQSLPVIGPVLIVIDGLDRCSDHLKFVETLTAPHILGIIPRNVRFLLAVSPQSQPLYQLICRAGSSLRIWRTGGDLQLHLITNSAWRYISKDYQGPQLLDRLQDFEAKMRPVYSRAELEISPGPYPTITPTSSFLLSEIRWVASQGRHAAFLGPLLGQASEHVPPELMARFESYTCFVAIEASKWNRPFGGLFLELKDVLNPELSSWVQEIANTHHLEGIPPAILESLPKETSDYPKALPFVVLKYLNMTLRPNICRFEEITKLNEDIKDLDNRLREYVPTTLRLLSGCWPEWVAPHLQALHEDNRRAALSELRTFLSSHLLSWIELTSLLGCADAGLEQLQHLEPVLLQMAKGTSADIDDIKFIHNAISDSVRFMFYFRTPIWDGGLFVHRLAFIAPTTTFIHRSYAPENMVNSGLDTNWPYKFSINLGCWNGLSQPTNGLVFASLRGTWIESWSLETGQTNS</sequence>
<proteinExistence type="predicted"/>
<organism evidence="1 2">
    <name type="scientific">Pluteus cervinus</name>
    <dbReference type="NCBI Taxonomy" id="181527"/>
    <lineage>
        <taxon>Eukaryota</taxon>
        <taxon>Fungi</taxon>
        <taxon>Dikarya</taxon>
        <taxon>Basidiomycota</taxon>
        <taxon>Agaricomycotina</taxon>
        <taxon>Agaricomycetes</taxon>
        <taxon>Agaricomycetidae</taxon>
        <taxon>Agaricales</taxon>
        <taxon>Pluteineae</taxon>
        <taxon>Pluteaceae</taxon>
        <taxon>Pluteus</taxon>
    </lineage>
</organism>
<gene>
    <name evidence="1" type="ORF">BDN72DRAFT_535583</name>
</gene>
<protein>
    <submittedName>
        <fullName evidence="1">Uncharacterized protein</fullName>
    </submittedName>
</protein>
<name>A0ACD3A639_9AGAR</name>
<evidence type="ECO:0000313" key="2">
    <source>
        <dbReference type="Proteomes" id="UP000308600"/>
    </source>
</evidence>
<keyword evidence="2" id="KW-1185">Reference proteome</keyword>
<dbReference type="Proteomes" id="UP000308600">
    <property type="component" value="Unassembled WGS sequence"/>
</dbReference>
<evidence type="ECO:0000313" key="1">
    <source>
        <dbReference type="EMBL" id="TFK60292.1"/>
    </source>
</evidence>
<reference evidence="1 2" key="1">
    <citation type="journal article" date="2019" name="Nat. Ecol. Evol.">
        <title>Megaphylogeny resolves global patterns of mushroom evolution.</title>
        <authorList>
            <person name="Varga T."/>
            <person name="Krizsan K."/>
            <person name="Foldi C."/>
            <person name="Dima B."/>
            <person name="Sanchez-Garcia M."/>
            <person name="Sanchez-Ramirez S."/>
            <person name="Szollosi G.J."/>
            <person name="Szarkandi J.G."/>
            <person name="Papp V."/>
            <person name="Albert L."/>
            <person name="Andreopoulos W."/>
            <person name="Angelini C."/>
            <person name="Antonin V."/>
            <person name="Barry K.W."/>
            <person name="Bougher N.L."/>
            <person name="Buchanan P."/>
            <person name="Buyck B."/>
            <person name="Bense V."/>
            <person name="Catcheside P."/>
            <person name="Chovatia M."/>
            <person name="Cooper J."/>
            <person name="Damon W."/>
            <person name="Desjardin D."/>
            <person name="Finy P."/>
            <person name="Geml J."/>
            <person name="Haridas S."/>
            <person name="Hughes K."/>
            <person name="Justo A."/>
            <person name="Karasinski D."/>
            <person name="Kautmanova I."/>
            <person name="Kiss B."/>
            <person name="Kocsube S."/>
            <person name="Kotiranta H."/>
            <person name="LaButti K.M."/>
            <person name="Lechner B.E."/>
            <person name="Liimatainen K."/>
            <person name="Lipzen A."/>
            <person name="Lukacs Z."/>
            <person name="Mihaltcheva S."/>
            <person name="Morgado L.N."/>
            <person name="Niskanen T."/>
            <person name="Noordeloos M.E."/>
            <person name="Ohm R.A."/>
            <person name="Ortiz-Santana B."/>
            <person name="Ovrebo C."/>
            <person name="Racz N."/>
            <person name="Riley R."/>
            <person name="Savchenko A."/>
            <person name="Shiryaev A."/>
            <person name="Soop K."/>
            <person name="Spirin V."/>
            <person name="Szebenyi C."/>
            <person name="Tomsovsky M."/>
            <person name="Tulloss R.E."/>
            <person name="Uehling J."/>
            <person name="Grigoriev I.V."/>
            <person name="Vagvolgyi C."/>
            <person name="Papp T."/>
            <person name="Martin F.M."/>
            <person name="Miettinen O."/>
            <person name="Hibbett D.S."/>
            <person name="Nagy L.G."/>
        </authorList>
    </citation>
    <scope>NUCLEOTIDE SEQUENCE [LARGE SCALE GENOMIC DNA]</scope>
    <source>
        <strain evidence="1 2">NL-1719</strain>
    </source>
</reference>
<dbReference type="EMBL" id="ML208797">
    <property type="protein sequence ID" value="TFK60292.1"/>
    <property type="molecule type" value="Genomic_DNA"/>
</dbReference>